<dbReference type="RefSeq" id="WP_072889379.1">
    <property type="nucleotide sequence ID" value="NZ_FQVW01000011.1"/>
</dbReference>
<reference evidence="2 3" key="1">
    <citation type="submission" date="2016-11" db="EMBL/GenBank/DDBJ databases">
        <authorList>
            <person name="Jaros S."/>
            <person name="Januszkiewicz K."/>
            <person name="Wedrychowicz H."/>
        </authorList>
    </citation>
    <scope>NUCLEOTIDE SEQUENCE [LARGE SCALE GENOMIC DNA]</scope>
    <source>
        <strain evidence="2 3">IBRC-M 10683</strain>
    </source>
</reference>
<proteinExistence type="predicted"/>
<gene>
    <name evidence="2" type="ORF">SAMN05216225_101139</name>
</gene>
<dbReference type="AlphaFoldDB" id="A0A1M5G2L4"/>
<evidence type="ECO:0000313" key="2">
    <source>
        <dbReference type="EMBL" id="SHF97973.1"/>
    </source>
</evidence>
<evidence type="ECO:0000256" key="1">
    <source>
        <dbReference type="SAM" id="Phobius"/>
    </source>
</evidence>
<dbReference type="EMBL" id="FQVW01000011">
    <property type="protein sequence ID" value="SHF97973.1"/>
    <property type="molecule type" value="Genomic_DNA"/>
</dbReference>
<dbReference type="Proteomes" id="UP000183988">
    <property type="component" value="Unassembled WGS sequence"/>
</dbReference>
<name>A0A1M5G2L4_9BACI</name>
<evidence type="ECO:0000313" key="3">
    <source>
        <dbReference type="Proteomes" id="UP000183988"/>
    </source>
</evidence>
<keyword evidence="1" id="KW-0812">Transmembrane</keyword>
<keyword evidence="3" id="KW-1185">Reference proteome</keyword>
<sequence length="85" mass="10022">MPETMYEGLMLIYAIILITIGTISIITQKLIIRNVVKNPHKYSSNSITMDIKDIIKKKHMDKLTHTHAHLFEDDKLTNRRLLKRY</sequence>
<accession>A0A1M5G2L4</accession>
<keyword evidence="1" id="KW-1133">Transmembrane helix</keyword>
<organism evidence="2 3">
    <name type="scientific">Ornithinibacillus halophilus</name>
    <dbReference type="NCBI Taxonomy" id="930117"/>
    <lineage>
        <taxon>Bacteria</taxon>
        <taxon>Bacillati</taxon>
        <taxon>Bacillota</taxon>
        <taxon>Bacilli</taxon>
        <taxon>Bacillales</taxon>
        <taxon>Bacillaceae</taxon>
        <taxon>Ornithinibacillus</taxon>
    </lineage>
</organism>
<keyword evidence="1" id="KW-0472">Membrane</keyword>
<feature type="transmembrane region" description="Helical" evidence="1">
    <location>
        <begin position="12"/>
        <end position="32"/>
    </location>
</feature>
<protein>
    <submittedName>
        <fullName evidence="2">Uncharacterized protein</fullName>
    </submittedName>
</protein>